<dbReference type="InterPro" id="IPR005107">
    <property type="entry name" value="CO_DH_flav_C"/>
</dbReference>
<gene>
    <name evidence="5" type="ORF">ATL39_2640</name>
</gene>
<evidence type="ECO:0000313" key="5">
    <source>
        <dbReference type="EMBL" id="RKD71244.1"/>
    </source>
</evidence>
<keyword evidence="2" id="KW-0274">FAD</keyword>
<dbReference type="Pfam" id="PF03450">
    <property type="entry name" value="CO_deh_flav_C"/>
    <property type="match status" value="1"/>
</dbReference>
<evidence type="ECO:0000259" key="4">
    <source>
        <dbReference type="PROSITE" id="PS51387"/>
    </source>
</evidence>
<dbReference type="InterPro" id="IPR051312">
    <property type="entry name" value="Diverse_Substr_Oxidored"/>
</dbReference>
<keyword evidence="3" id="KW-0560">Oxidoreductase</keyword>
<evidence type="ECO:0000256" key="1">
    <source>
        <dbReference type="ARBA" id="ARBA00022630"/>
    </source>
</evidence>
<feature type="domain" description="FAD-binding PCMH-type" evidence="4">
    <location>
        <begin position="1"/>
        <end position="174"/>
    </location>
</feature>
<comment type="caution">
    <text evidence="5">The sequence shown here is derived from an EMBL/GenBank/DDBJ whole genome shotgun (WGS) entry which is preliminary data.</text>
</comment>
<dbReference type="InterPro" id="IPR036683">
    <property type="entry name" value="CO_DH_flav_C_dom_sf"/>
</dbReference>
<dbReference type="AlphaFoldDB" id="A0A419UZX4"/>
<dbReference type="Pfam" id="PF00941">
    <property type="entry name" value="FAD_binding_5"/>
    <property type="match status" value="1"/>
</dbReference>
<dbReference type="Proteomes" id="UP000285120">
    <property type="component" value="Unassembled WGS sequence"/>
</dbReference>
<dbReference type="PANTHER" id="PTHR42659">
    <property type="entry name" value="XANTHINE DEHYDROGENASE SUBUNIT C-RELATED"/>
    <property type="match status" value="1"/>
</dbReference>
<name>A0A419UZX4_9BACL</name>
<dbReference type="PANTHER" id="PTHR42659:SF2">
    <property type="entry name" value="XANTHINE DEHYDROGENASE SUBUNIT C-RELATED"/>
    <property type="match status" value="1"/>
</dbReference>
<organism evidence="5 6">
    <name type="scientific">Sinobaca qinghaiensis</name>
    <dbReference type="NCBI Taxonomy" id="342944"/>
    <lineage>
        <taxon>Bacteria</taxon>
        <taxon>Bacillati</taxon>
        <taxon>Bacillota</taxon>
        <taxon>Bacilli</taxon>
        <taxon>Bacillales</taxon>
        <taxon>Sporolactobacillaceae</taxon>
        <taxon>Sinobaca</taxon>
    </lineage>
</organism>
<dbReference type="GO" id="GO:0016491">
    <property type="term" value="F:oxidoreductase activity"/>
    <property type="evidence" value="ECO:0007669"/>
    <property type="project" value="UniProtKB-KW"/>
</dbReference>
<evidence type="ECO:0000313" key="6">
    <source>
        <dbReference type="Proteomes" id="UP000285120"/>
    </source>
</evidence>
<dbReference type="PROSITE" id="PS51387">
    <property type="entry name" value="FAD_PCMH"/>
    <property type="match status" value="1"/>
</dbReference>
<protein>
    <submittedName>
        <fullName evidence="5">Carbon-monoxide dehydrogenase medium subunit</fullName>
    </submittedName>
</protein>
<accession>A0A419UZX4</accession>
<dbReference type="InterPro" id="IPR002346">
    <property type="entry name" value="Mopterin_DH_FAD-bd"/>
</dbReference>
<dbReference type="InterPro" id="IPR016166">
    <property type="entry name" value="FAD-bd_PCMH"/>
</dbReference>
<evidence type="ECO:0000256" key="2">
    <source>
        <dbReference type="ARBA" id="ARBA00022827"/>
    </source>
</evidence>
<dbReference type="SMART" id="SM01092">
    <property type="entry name" value="CO_deh_flav_C"/>
    <property type="match status" value="1"/>
</dbReference>
<proteinExistence type="predicted"/>
<reference evidence="5 6" key="1">
    <citation type="submission" date="2018-09" db="EMBL/GenBank/DDBJ databases">
        <title>Genomic Encyclopedia of Archaeal and Bacterial Type Strains, Phase II (KMG-II): from individual species to whole genera.</title>
        <authorList>
            <person name="Goeker M."/>
        </authorList>
    </citation>
    <scope>NUCLEOTIDE SEQUENCE [LARGE SCALE GENOMIC DNA]</scope>
    <source>
        <strain evidence="5 6">DSM 17008</strain>
    </source>
</reference>
<sequence>MAAANSVILTPNTIEEAWQMKEKYGRDAAFMMGGTTFQLQREKGVPLPPYVIMLKALDLKTLQRQVLDGKDVLSIGADVPLRYCMNHPILKAYAPVLCRAAGAVGSPAVRNQGTIGGNIGYRKGDAAASLLALNADVHFIDEKGEQVLPLDQYLSLMQEKAALLLAVKIPLPAPALAFFEKVGSRETFSPSILTVAASADWTPSGRLKHVRIAVGGGNQTPQRMQAVESCLENQALTNAAVTTACDTILEDYAPESDVFAGAEYRKMAAGMILESALETWKKEEVSNAPEK</sequence>
<keyword evidence="6" id="KW-1185">Reference proteome</keyword>
<dbReference type="Gene3D" id="3.30.465.10">
    <property type="match status" value="1"/>
</dbReference>
<dbReference type="OrthoDB" id="9774454at2"/>
<keyword evidence="1" id="KW-0285">Flavoprotein</keyword>
<dbReference type="RefSeq" id="WP_120193791.1">
    <property type="nucleotide sequence ID" value="NZ_RAPK01000010.1"/>
</dbReference>
<dbReference type="InterPro" id="IPR036318">
    <property type="entry name" value="FAD-bd_PCMH-like_sf"/>
</dbReference>
<dbReference type="GO" id="GO:0071949">
    <property type="term" value="F:FAD binding"/>
    <property type="evidence" value="ECO:0007669"/>
    <property type="project" value="InterPro"/>
</dbReference>
<dbReference type="InterPro" id="IPR016169">
    <property type="entry name" value="FAD-bd_PCMH_sub2"/>
</dbReference>
<evidence type="ECO:0000256" key="3">
    <source>
        <dbReference type="ARBA" id="ARBA00023002"/>
    </source>
</evidence>
<dbReference type="SUPFAM" id="SSF55447">
    <property type="entry name" value="CO dehydrogenase flavoprotein C-terminal domain-like"/>
    <property type="match status" value="1"/>
</dbReference>
<dbReference type="SUPFAM" id="SSF56176">
    <property type="entry name" value="FAD-binding/transporter-associated domain-like"/>
    <property type="match status" value="1"/>
</dbReference>
<dbReference type="Gene3D" id="3.30.390.50">
    <property type="entry name" value="CO dehydrogenase flavoprotein, C-terminal domain"/>
    <property type="match status" value="1"/>
</dbReference>
<dbReference type="EMBL" id="RAPK01000010">
    <property type="protein sequence ID" value="RKD71244.1"/>
    <property type="molecule type" value="Genomic_DNA"/>
</dbReference>